<keyword evidence="3" id="KW-1133">Transmembrane helix</keyword>
<dbReference type="GO" id="GO:0030288">
    <property type="term" value="C:outer membrane-bounded periplasmic space"/>
    <property type="evidence" value="ECO:0007669"/>
    <property type="project" value="TreeGrafter"/>
</dbReference>
<keyword evidence="6" id="KW-1185">Reference proteome</keyword>
<dbReference type="InterPro" id="IPR002508">
    <property type="entry name" value="MurNAc-LAA_cat"/>
</dbReference>
<dbReference type="PANTHER" id="PTHR30404">
    <property type="entry name" value="N-ACETYLMURAMOYL-L-ALANINE AMIDASE"/>
    <property type="match status" value="1"/>
</dbReference>
<dbReference type="SUPFAM" id="SSF53187">
    <property type="entry name" value="Zn-dependent exopeptidases"/>
    <property type="match status" value="1"/>
</dbReference>
<dbReference type="Pfam" id="PF01520">
    <property type="entry name" value="Amidase_3"/>
    <property type="match status" value="1"/>
</dbReference>
<reference evidence="5 6" key="1">
    <citation type="submission" date="2019-10" db="EMBL/GenBank/DDBJ databases">
        <title>Georgenia wutianyii sp. nov. and Georgenia yuyongxinii sp. nov. isolated from plateau pika (Ochotona curzoniae) in the Qinghai-Tibet plateau of China.</title>
        <authorList>
            <person name="Tian Z."/>
        </authorList>
    </citation>
    <scope>NUCLEOTIDE SEQUENCE [LARGE SCALE GENOMIC DNA]</scope>
    <source>
        <strain evidence="5 6">JCM 19765</strain>
    </source>
</reference>
<proteinExistence type="predicted"/>
<evidence type="ECO:0000256" key="2">
    <source>
        <dbReference type="SAM" id="MobiDB-lite"/>
    </source>
</evidence>
<dbReference type="PANTHER" id="PTHR30404:SF0">
    <property type="entry name" value="N-ACETYLMURAMOYL-L-ALANINE AMIDASE AMIC"/>
    <property type="match status" value="1"/>
</dbReference>
<evidence type="ECO:0000256" key="3">
    <source>
        <dbReference type="SAM" id="Phobius"/>
    </source>
</evidence>
<keyword evidence="1" id="KW-0378">Hydrolase</keyword>
<keyword evidence="3" id="KW-0812">Transmembrane</keyword>
<dbReference type="AlphaFoldDB" id="A0A6N7ENH5"/>
<dbReference type="GO" id="GO:0009253">
    <property type="term" value="P:peptidoglycan catabolic process"/>
    <property type="evidence" value="ECO:0007669"/>
    <property type="project" value="InterPro"/>
</dbReference>
<evidence type="ECO:0000259" key="4">
    <source>
        <dbReference type="SMART" id="SM00646"/>
    </source>
</evidence>
<dbReference type="Proteomes" id="UP000437709">
    <property type="component" value="Unassembled WGS sequence"/>
</dbReference>
<dbReference type="RefSeq" id="WP_152194261.1">
    <property type="nucleotide sequence ID" value="NZ_VUKD01000001.1"/>
</dbReference>
<dbReference type="EMBL" id="WHPC01000098">
    <property type="protein sequence ID" value="MPV38668.1"/>
    <property type="molecule type" value="Genomic_DNA"/>
</dbReference>
<accession>A0A6N7ENH5</accession>
<dbReference type="GO" id="GO:0008745">
    <property type="term" value="F:N-acetylmuramoyl-L-alanine amidase activity"/>
    <property type="evidence" value="ECO:0007669"/>
    <property type="project" value="InterPro"/>
</dbReference>
<dbReference type="SMART" id="SM00646">
    <property type="entry name" value="Ami_3"/>
    <property type="match status" value="1"/>
</dbReference>
<organism evidence="5 6">
    <name type="scientific">Georgenia subflava</name>
    <dbReference type="NCBI Taxonomy" id="1622177"/>
    <lineage>
        <taxon>Bacteria</taxon>
        <taxon>Bacillati</taxon>
        <taxon>Actinomycetota</taxon>
        <taxon>Actinomycetes</taxon>
        <taxon>Micrococcales</taxon>
        <taxon>Bogoriellaceae</taxon>
        <taxon>Georgenia</taxon>
    </lineage>
</organism>
<evidence type="ECO:0000313" key="5">
    <source>
        <dbReference type="EMBL" id="MPV38668.1"/>
    </source>
</evidence>
<feature type="transmembrane region" description="Helical" evidence="3">
    <location>
        <begin position="15"/>
        <end position="35"/>
    </location>
</feature>
<evidence type="ECO:0000256" key="1">
    <source>
        <dbReference type="ARBA" id="ARBA00022801"/>
    </source>
</evidence>
<dbReference type="InterPro" id="IPR050695">
    <property type="entry name" value="N-acetylmuramoyl_amidase_3"/>
</dbReference>
<evidence type="ECO:0000313" key="6">
    <source>
        <dbReference type="Proteomes" id="UP000437709"/>
    </source>
</evidence>
<feature type="region of interest" description="Disordered" evidence="2">
    <location>
        <begin position="40"/>
        <end position="91"/>
    </location>
</feature>
<feature type="compositionally biased region" description="Low complexity" evidence="2">
    <location>
        <begin position="50"/>
        <end position="68"/>
    </location>
</feature>
<name>A0A6N7ENH5_9MICO</name>
<sequence length="288" mass="29376">MSEPAGASSVGRRAVTVRVLGVLALASVIVVGLWLGSRPLEPADRPDRPSPAAGAGTPSAKASEATPSAEPPPLDGLHVVLDPGHNGGNAENVAQINAQVGDGRGGAKSCNTVGTSTLTGYPEHAFTWDVAQRARDLLQADGARVTLTRSDDTSVGPCVDVRGRTAGDVDADVLVSIHANGSENPAAQGYFAIVSAPPLNEPQGEPSRALATALLGALGEAGFPPSGSYASALSERADLGTLNWAERPAVILELAEMRNPEEAELVQTEEGRQRYAEAVAAGLAAWAG</sequence>
<comment type="caution">
    <text evidence="5">The sequence shown here is derived from an EMBL/GenBank/DDBJ whole genome shotgun (WGS) entry which is preliminary data.</text>
</comment>
<feature type="domain" description="MurNAc-LAA" evidence="4">
    <location>
        <begin position="163"/>
        <end position="284"/>
    </location>
</feature>
<gene>
    <name evidence="5" type="ORF">GB881_16745</name>
</gene>
<keyword evidence="3" id="KW-0472">Membrane</keyword>
<protein>
    <submittedName>
        <fullName evidence="5">N-acetylmuramoyl-L-alanine amidase</fullName>
    </submittedName>
</protein>
<dbReference type="Gene3D" id="3.40.630.40">
    <property type="entry name" value="Zn-dependent exopeptidases"/>
    <property type="match status" value="1"/>
</dbReference>
<dbReference type="CDD" id="cd02696">
    <property type="entry name" value="MurNAc-LAA"/>
    <property type="match status" value="1"/>
</dbReference>
<dbReference type="OrthoDB" id="3268878at2"/>